<feature type="transmembrane region" description="Helical" evidence="2">
    <location>
        <begin position="297"/>
        <end position="315"/>
    </location>
</feature>
<sequence length="750" mass="80883">MTLTLESDTDSSGHCPLRRTPVLTAGQGLALDVETEEGAESVVSQSHDSISASENDTDDTNTNHGDNIHKSNSGTSICDSLSGTVTPARSPALVPKGDNVSISSELKTSHLVSATGDTKDTPAVHVNESNVTHTDGMDDMKVSTEGICAINTFPEGVSPKKDGTGDESETMDDAEKGKEESEKGRDGAELKEEQEAEGSLSDDSIIYTTECITLEQVTFVVESDDCMLTFCFFCFSLFPASLHFVNRQSGDVNTAEEVNRECGSEAEEKNEFLSSIKSRLTVAQVVEDVKSNAILTFDYILLIILASSIAALGLAENSSVILMASMLVSPLMGPIMGGTFGAVIRNRDLWMLGIRNELIGLLLCLGSGFLFGLVVAGVNSGGAIWGSTPMWPTAEMQARGLTRSLWVGILIAVPSGAGVALSILGGNIGSLGMLWACSIVSAIHDVTTGADDRNISTSACQPLPDNTYSFVYSCSMPVEAAILGVVSLVLTLINIVCIFLMGIFILKLKEVAPHAVPKDTEVFWKKDIKVARDTYRTIKGGTMSDLASTAREIAQEWRETKRPESLQSPSLNDHLSWHNIVDVLRQMSEEVTTHRDFSPKVFPHNSPLSPSPVTIEMNQLRNRSTGYSPLPTSPPPPAPPAGTEGLIFHFGQGPHTHLKRHRHERVRRGIERLHSCPSGIATASGQLKTRFQVTKVLEGSVKKSHKKQAPDKTKELNADYASSHHKMAPQTVSLETVSCRLQMNSSFEEI</sequence>
<feature type="region of interest" description="Disordered" evidence="1">
    <location>
        <begin position="1"/>
        <end position="83"/>
    </location>
</feature>
<dbReference type="InterPro" id="IPR005240">
    <property type="entry name" value="DUF389"/>
</dbReference>
<accession>A0AAD9NYF1</accession>
<evidence type="ECO:0000256" key="1">
    <source>
        <dbReference type="SAM" id="MobiDB-lite"/>
    </source>
</evidence>
<dbReference type="EMBL" id="JAODUO010000255">
    <property type="protein sequence ID" value="KAK2184720.1"/>
    <property type="molecule type" value="Genomic_DNA"/>
</dbReference>
<keyword evidence="4" id="KW-1185">Reference proteome</keyword>
<gene>
    <name evidence="3" type="ORF">NP493_255g01006</name>
</gene>
<evidence type="ECO:0000313" key="3">
    <source>
        <dbReference type="EMBL" id="KAK2184720.1"/>
    </source>
</evidence>
<comment type="caution">
    <text evidence="3">The sequence shown here is derived from an EMBL/GenBank/DDBJ whole genome shotgun (WGS) entry which is preliminary data.</text>
</comment>
<dbReference type="Proteomes" id="UP001209878">
    <property type="component" value="Unassembled WGS sequence"/>
</dbReference>
<dbReference type="PANTHER" id="PTHR20992:SF9">
    <property type="entry name" value="AT15442P-RELATED"/>
    <property type="match status" value="1"/>
</dbReference>
<dbReference type="AlphaFoldDB" id="A0AAD9NYF1"/>
<evidence type="ECO:0000313" key="4">
    <source>
        <dbReference type="Proteomes" id="UP001209878"/>
    </source>
</evidence>
<feature type="region of interest" description="Disordered" evidence="1">
    <location>
        <begin position="113"/>
        <end position="139"/>
    </location>
</feature>
<keyword evidence="2" id="KW-0812">Transmembrane</keyword>
<dbReference type="Pfam" id="PF04087">
    <property type="entry name" value="DUF389"/>
    <property type="match status" value="1"/>
</dbReference>
<feature type="compositionally biased region" description="Basic and acidic residues" evidence="1">
    <location>
        <begin position="173"/>
        <end position="193"/>
    </location>
</feature>
<proteinExistence type="predicted"/>
<keyword evidence="2" id="KW-1133">Transmembrane helix</keyword>
<feature type="compositionally biased region" description="Polar residues" evidence="1">
    <location>
        <begin position="70"/>
        <end position="83"/>
    </location>
</feature>
<feature type="compositionally biased region" description="Polar residues" evidence="1">
    <location>
        <begin position="1"/>
        <end position="12"/>
    </location>
</feature>
<name>A0AAD9NYF1_RIDPI</name>
<feature type="region of interest" description="Disordered" evidence="1">
    <location>
        <begin position="152"/>
        <end position="200"/>
    </location>
</feature>
<feature type="transmembrane region" description="Helical" evidence="2">
    <location>
        <begin position="358"/>
        <end position="385"/>
    </location>
</feature>
<protein>
    <submittedName>
        <fullName evidence="3">Uncharacterized protein</fullName>
    </submittedName>
</protein>
<organism evidence="3 4">
    <name type="scientific">Ridgeia piscesae</name>
    <name type="common">Tubeworm</name>
    <dbReference type="NCBI Taxonomy" id="27915"/>
    <lineage>
        <taxon>Eukaryota</taxon>
        <taxon>Metazoa</taxon>
        <taxon>Spiralia</taxon>
        <taxon>Lophotrochozoa</taxon>
        <taxon>Annelida</taxon>
        <taxon>Polychaeta</taxon>
        <taxon>Sedentaria</taxon>
        <taxon>Canalipalpata</taxon>
        <taxon>Sabellida</taxon>
        <taxon>Siboglinidae</taxon>
        <taxon>Ridgeia</taxon>
    </lineage>
</organism>
<reference evidence="3" key="1">
    <citation type="journal article" date="2023" name="Mol. Biol. Evol.">
        <title>Third-Generation Sequencing Reveals the Adaptive Role of the Epigenome in Three Deep-Sea Polychaetes.</title>
        <authorList>
            <person name="Perez M."/>
            <person name="Aroh O."/>
            <person name="Sun Y."/>
            <person name="Lan Y."/>
            <person name="Juniper S.K."/>
            <person name="Young C.R."/>
            <person name="Angers B."/>
            <person name="Qian P.Y."/>
        </authorList>
    </citation>
    <scope>NUCLEOTIDE SEQUENCE</scope>
    <source>
        <strain evidence="3">R07B-5</strain>
    </source>
</reference>
<evidence type="ECO:0000256" key="2">
    <source>
        <dbReference type="SAM" id="Phobius"/>
    </source>
</evidence>
<keyword evidence="2" id="KW-0472">Membrane</keyword>
<feature type="transmembrane region" description="Helical" evidence="2">
    <location>
        <begin position="480"/>
        <end position="506"/>
    </location>
</feature>
<dbReference type="PANTHER" id="PTHR20992">
    <property type="entry name" value="AT15442P-RELATED"/>
    <property type="match status" value="1"/>
</dbReference>
<feature type="transmembrane region" description="Helical" evidence="2">
    <location>
        <begin position="405"/>
        <end position="424"/>
    </location>
</feature>
<feature type="transmembrane region" description="Helical" evidence="2">
    <location>
        <begin position="321"/>
        <end position="346"/>
    </location>
</feature>
<feature type="compositionally biased region" description="Polar residues" evidence="1">
    <location>
        <begin position="42"/>
        <end position="54"/>
    </location>
</feature>